<sequence>MTWYNRRRRHSALGHRSPVDYEQQHASTTNPHYDPNADDLPDTGKLATWRRIVLGVATAVTVAVVGAPVAAAVGPVIAKIGNRLGKQKQLRVRG</sequence>
<dbReference type="RefSeq" id="WP_361701145.1">
    <property type="nucleotide sequence ID" value="NZ_JBEZVE010000002.1"/>
</dbReference>
<keyword evidence="2" id="KW-1133">Transmembrane helix</keyword>
<feature type="region of interest" description="Disordered" evidence="1">
    <location>
        <begin position="1"/>
        <end position="41"/>
    </location>
</feature>
<dbReference type="Proteomes" id="UP001550739">
    <property type="component" value="Unassembled WGS sequence"/>
</dbReference>
<evidence type="ECO:0000313" key="4">
    <source>
        <dbReference type="Proteomes" id="UP001550739"/>
    </source>
</evidence>
<feature type="compositionally biased region" description="Basic residues" evidence="1">
    <location>
        <begin position="1"/>
        <end position="13"/>
    </location>
</feature>
<comment type="caution">
    <text evidence="3">The sequence shown here is derived from an EMBL/GenBank/DDBJ whole genome shotgun (WGS) entry which is preliminary data.</text>
</comment>
<keyword evidence="2" id="KW-0812">Transmembrane</keyword>
<evidence type="ECO:0000313" key="3">
    <source>
        <dbReference type="EMBL" id="MEU3779759.1"/>
    </source>
</evidence>
<evidence type="ECO:0008006" key="5">
    <source>
        <dbReference type="Google" id="ProtNLM"/>
    </source>
</evidence>
<proteinExistence type="predicted"/>
<evidence type="ECO:0000256" key="2">
    <source>
        <dbReference type="SAM" id="Phobius"/>
    </source>
</evidence>
<reference evidence="3 4" key="1">
    <citation type="submission" date="2024-06" db="EMBL/GenBank/DDBJ databases">
        <title>The Natural Products Discovery Center: Release of the First 8490 Sequenced Strains for Exploring Actinobacteria Biosynthetic Diversity.</title>
        <authorList>
            <person name="Kalkreuter E."/>
            <person name="Kautsar S.A."/>
            <person name="Yang D."/>
            <person name="Bader C.D."/>
            <person name="Teijaro C.N."/>
            <person name="Fluegel L."/>
            <person name="Davis C.M."/>
            <person name="Simpson J.R."/>
            <person name="Lauterbach L."/>
            <person name="Steele A.D."/>
            <person name="Gui C."/>
            <person name="Meng S."/>
            <person name="Li G."/>
            <person name="Viehrig K."/>
            <person name="Ye F."/>
            <person name="Su P."/>
            <person name="Kiefer A.F."/>
            <person name="Nichols A."/>
            <person name="Cepeda A.J."/>
            <person name="Yan W."/>
            <person name="Fan B."/>
            <person name="Jiang Y."/>
            <person name="Adhikari A."/>
            <person name="Zheng C.-J."/>
            <person name="Schuster L."/>
            <person name="Cowan T.M."/>
            <person name="Smanski M.J."/>
            <person name="Chevrette M.G."/>
            <person name="De Carvalho L.P.S."/>
            <person name="Shen B."/>
        </authorList>
    </citation>
    <scope>NUCLEOTIDE SEQUENCE [LARGE SCALE GENOMIC DNA]</scope>
    <source>
        <strain evidence="3 4">NPDC033843</strain>
    </source>
</reference>
<protein>
    <recommendedName>
        <fullName evidence="5">Integrase catalytic domain-containing protein</fullName>
    </recommendedName>
</protein>
<accession>A0ABV2ZB32</accession>
<keyword evidence="2" id="KW-0472">Membrane</keyword>
<name>A0ABV2ZB32_9ACTN</name>
<feature type="transmembrane region" description="Helical" evidence="2">
    <location>
        <begin position="52"/>
        <end position="78"/>
    </location>
</feature>
<dbReference type="EMBL" id="JBEZVE010000002">
    <property type="protein sequence ID" value="MEU3779759.1"/>
    <property type="molecule type" value="Genomic_DNA"/>
</dbReference>
<evidence type="ECO:0000256" key="1">
    <source>
        <dbReference type="SAM" id="MobiDB-lite"/>
    </source>
</evidence>
<organism evidence="3 4">
    <name type="scientific">Streptomyces sp. 900129855</name>
    <dbReference type="NCBI Taxonomy" id="3155129"/>
    <lineage>
        <taxon>Bacteria</taxon>
        <taxon>Bacillati</taxon>
        <taxon>Actinomycetota</taxon>
        <taxon>Actinomycetes</taxon>
        <taxon>Kitasatosporales</taxon>
        <taxon>Streptomycetaceae</taxon>
        <taxon>Streptomyces</taxon>
    </lineage>
</organism>
<keyword evidence="4" id="KW-1185">Reference proteome</keyword>
<gene>
    <name evidence="3" type="ORF">AB0E89_04035</name>
</gene>